<sequence>MSNAVNAVNTIKELEIEFQNIETTTMKNIMDAFVRLSEKHGGVPFKSLPEEFALTTKDGKELILHVHAATFATSTGEVAFAATMFDDASSQFAGIQSNAPQWPEWLNTIVRHLHNGTLEELRAHPGISPVRH</sequence>
<accession>A0A6N4RBX5</accession>
<gene>
    <name evidence="1" type="ORF">DI628_06615</name>
</gene>
<proteinExistence type="predicted"/>
<evidence type="ECO:0000313" key="2">
    <source>
        <dbReference type="Proteomes" id="UP000320948"/>
    </source>
</evidence>
<dbReference type="AlphaFoldDB" id="A0A6N4RBX5"/>
<protein>
    <submittedName>
        <fullName evidence="1">Uncharacterized protein</fullName>
    </submittedName>
</protein>
<comment type="caution">
    <text evidence="1">The sequence shown here is derived from an EMBL/GenBank/DDBJ whole genome shotgun (WGS) entry which is preliminary data.</text>
</comment>
<dbReference type="Proteomes" id="UP000320948">
    <property type="component" value="Unassembled WGS sequence"/>
</dbReference>
<organism evidence="1 2">
    <name type="scientific">Blastochloris viridis</name>
    <name type="common">Rhodopseudomonas viridis</name>
    <dbReference type="NCBI Taxonomy" id="1079"/>
    <lineage>
        <taxon>Bacteria</taxon>
        <taxon>Pseudomonadati</taxon>
        <taxon>Pseudomonadota</taxon>
        <taxon>Alphaproteobacteria</taxon>
        <taxon>Hyphomicrobiales</taxon>
        <taxon>Blastochloridaceae</taxon>
        <taxon>Blastochloris</taxon>
    </lineage>
</organism>
<dbReference type="EMBL" id="VAFM01000002">
    <property type="protein sequence ID" value="TKW60570.1"/>
    <property type="molecule type" value="Genomic_DNA"/>
</dbReference>
<evidence type="ECO:0000313" key="1">
    <source>
        <dbReference type="EMBL" id="TKW60570.1"/>
    </source>
</evidence>
<name>A0A6N4RBX5_BLAVI</name>
<reference evidence="1 2" key="1">
    <citation type="journal article" date="2017" name="Nat. Commun.">
        <title>In situ click chemistry generation of cyclooxygenase-2 inhibitors.</title>
        <authorList>
            <person name="Bhardwaj A."/>
            <person name="Kaur J."/>
            <person name="Wuest M."/>
            <person name="Wuest F."/>
        </authorList>
    </citation>
    <scope>NUCLEOTIDE SEQUENCE [LARGE SCALE GENOMIC DNA]</scope>
    <source>
        <strain evidence="1">S2_018_000_R2_106</strain>
    </source>
</reference>